<name>A0A0V0HVY2_SOLCH</name>
<organism evidence="1">
    <name type="scientific">Solanum chacoense</name>
    <name type="common">Chaco potato</name>
    <dbReference type="NCBI Taxonomy" id="4108"/>
    <lineage>
        <taxon>Eukaryota</taxon>
        <taxon>Viridiplantae</taxon>
        <taxon>Streptophyta</taxon>
        <taxon>Embryophyta</taxon>
        <taxon>Tracheophyta</taxon>
        <taxon>Spermatophyta</taxon>
        <taxon>Magnoliopsida</taxon>
        <taxon>eudicotyledons</taxon>
        <taxon>Gunneridae</taxon>
        <taxon>Pentapetalae</taxon>
        <taxon>asterids</taxon>
        <taxon>lamiids</taxon>
        <taxon>Solanales</taxon>
        <taxon>Solanaceae</taxon>
        <taxon>Solanoideae</taxon>
        <taxon>Solaneae</taxon>
        <taxon>Solanum</taxon>
    </lineage>
</organism>
<dbReference type="PANTHER" id="PTHR33116:SF82">
    <property type="entry name" value="RNASE H FAMILY PROTEIN"/>
    <property type="match status" value="1"/>
</dbReference>
<proteinExistence type="predicted"/>
<accession>A0A0V0HVY2</accession>
<evidence type="ECO:0000313" key="1">
    <source>
        <dbReference type="EMBL" id="JAP24032.1"/>
    </source>
</evidence>
<dbReference type="EMBL" id="GEDG01014830">
    <property type="protein sequence ID" value="JAP24032.1"/>
    <property type="molecule type" value="Transcribed_RNA"/>
</dbReference>
<reference evidence="1" key="1">
    <citation type="submission" date="2015-12" db="EMBL/GenBank/DDBJ databases">
        <title>Gene expression during late stages of embryo sac development: a critical building block for successful pollen-pistil interactions.</title>
        <authorList>
            <person name="Liu Y."/>
            <person name="Joly V."/>
            <person name="Sabar M."/>
            <person name="Matton D.P."/>
        </authorList>
    </citation>
    <scope>NUCLEOTIDE SEQUENCE</scope>
</reference>
<sequence length="118" mass="13777">MLSYGGRSTPVKSVLYSMPIYLLTAIIPTTTTLKQIKCLITDFFWGLEKDKRKYHWASWETLSFLCEEGGIGIEESWWNFRSKKFLWGDFLKAKYCQKANPVIKNGTLDNPLVEEYDH</sequence>
<dbReference type="PANTHER" id="PTHR33116">
    <property type="entry name" value="REVERSE TRANSCRIPTASE ZINC-BINDING DOMAIN-CONTAINING PROTEIN-RELATED-RELATED"/>
    <property type="match status" value="1"/>
</dbReference>
<protein>
    <submittedName>
        <fullName evidence="1">Putative ovule protein</fullName>
    </submittedName>
</protein>
<dbReference type="AlphaFoldDB" id="A0A0V0HVY2"/>